<evidence type="ECO:0000256" key="3">
    <source>
        <dbReference type="ARBA" id="ARBA00023172"/>
    </source>
</evidence>
<dbReference type="InterPro" id="IPR036162">
    <property type="entry name" value="Resolvase-like_N_sf"/>
</dbReference>
<dbReference type="Pfam" id="PF07508">
    <property type="entry name" value="Recombinase"/>
    <property type="match status" value="1"/>
</dbReference>
<dbReference type="GO" id="GO:0015074">
    <property type="term" value="P:DNA integration"/>
    <property type="evidence" value="ECO:0007669"/>
    <property type="project" value="UniProtKB-KW"/>
</dbReference>
<dbReference type="GO" id="GO:0003677">
    <property type="term" value="F:DNA binding"/>
    <property type="evidence" value="ECO:0007669"/>
    <property type="project" value="UniProtKB-KW"/>
</dbReference>
<keyword evidence="2" id="KW-0238">DNA-binding</keyword>
<dbReference type="InterPro" id="IPR011109">
    <property type="entry name" value="DNA_bind_recombinase_dom"/>
</dbReference>
<evidence type="ECO:0000313" key="7">
    <source>
        <dbReference type="EMBL" id="APZ95726.1"/>
    </source>
</evidence>
<keyword evidence="8" id="KW-1185">Reference proteome</keyword>
<dbReference type="AlphaFoldDB" id="A0A1P8WNU3"/>
<evidence type="ECO:0000313" key="8">
    <source>
        <dbReference type="Proteomes" id="UP000187735"/>
    </source>
</evidence>
<dbReference type="PANTHER" id="PTHR30461:SF2">
    <property type="entry name" value="SERINE RECOMBINASE PINE-RELATED"/>
    <property type="match status" value="1"/>
</dbReference>
<dbReference type="InterPro" id="IPR006118">
    <property type="entry name" value="Recombinase_CS"/>
</dbReference>
<evidence type="ECO:0000256" key="1">
    <source>
        <dbReference type="ARBA" id="ARBA00022908"/>
    </source>
</evidence>
<dbReference type="KEGG" id="fmr:Fuma_05388"/>
<dbReference type="SUPFAM" id="SSF53041">
    <property type="entry name" value="Resolvase-like"/>
    <property type="match status" value="1"/>
</dbReference>
<dbReference type="EMBL" id="CP017641">
    <property type="protein sequence ID" value="APZ95726.1"/>
    <property type="molecule type" value="Genomic_DNA"/>
</dbReference>
<protein>
    <submittedName>
        <fullName evidence="7">DNA-invertase hin</fullName>
    </submittedName>
</protein>
<dbReference type="CDD" id="cd03768">
    <property type="entry name" value="SR_ResInv"/>
    <property type="match status" value="1"/>
</dbReference>
<name>A0A1P8WNU3_9PLAN</name>
<reference evidence="7 8" key="1">
    <citation type="journal article" date="2016" name="Front. Microbiol.">
        <title>Fuerstia marisgermanicae gen. nov., sp. nov., an Unusual Member of the Phylum Planctomycetes from the German Wadden Sea.</title>
        <authorList>
            <person name="Kohn T."/>
            <person name="Heuer A."/>
            <person name="Jogler M."/>
            <person name="Vollmers J."/>
            <person name="Boedeker C."/>
            <person name="Bunk B."/>
            <person name="Rast P."/>
            <person name="Borchert D."/>
            <person name="Glockner I."/>
            <person name="Freese H.M."/>
            <person name="Klenk H.P."/>
            <person name="Overmann J."/>
            <person name="Kaster A.K."/>
            <person name="Rohde M."/>
            <person name="Wiegand S."/>
            <person name="Jogler C."/>
        </authorList>
    </citation>
    <scope>NUCLEOTIDE SEQUENCE [LARGE SCALE GENOMIC DNA]</scope>
    <source>
        <strain evidence="7 8">NH11</strain>
    </source>
</reference>
<dbReference type="GO" id="GO:0000150">
    <property type="term" value="F:DNA strand exchange activity"/>
    <property type="evidence" value="ECO:0007669"/>
    <property type="project" value="InterPro"/>
</dbReference>
<feature type="domain" description="Resolvase/invertase-type recombinase catalytic" evidence="6">
    <location>
        <begin position="3"/>
        <end position="139"/>
    </location>
</feature>
<sequence length="230" mass="25482">MNRIVAYLRVSTARQGISGLGLEGQEAAVEAFAKQQGGEVVAVYHEVESGKKKDRPELKKALSHAKRSKATLVVAKLDRLARNVSFLSDLMESDVQFVAVDNPFANQLTVHVLSAVAEFELKQISERTQSALAAAKRRGVKLGSAREAHWVGREDARKRGAIKGAKVAGKRHQQDADEAYEDLVPVVTKMREDGKSYRQIASELNDMGHTTRRGKDWNGTQVMRLVKRYS</sequence>
<evidence type="ECO:0000256" key="5">
    <source>
        <dbReference type="PROSITE-ProRule" id="PRU10137"/>
    </source>
</evidence>
<gene>
    <name evidence="7" type="primary">hin_4</name>
    <name evidence="7" type="ORF">Fuma_05388</name>
</gene>
<dbReference type="Proteomes" id="UP000187735">
    <property type="component" value="Chromosome"/>
</dbReference>
<dbReference type="InterPro" id="IPR050639">
    <property type="entry name" value="SSR_resolvase"/>
</dbReference>
<accession>A0A1P8WNU3</accession>
<evidence type="ECO:0000256" key="2">
    <source>
        <dbReference type="ARBA" id="ARBA00023125"/>
    </source>
</evidence>
<dbReference type="OrthoDB" id="2290206at2"/>
<dbReference type="PROSITE" id="PS00397">
    <property type="entry name" value="RECOMBINASES_1"/>
    <property type="match status" value="1"/>
</dbReference>
<dbReference type="Gene3D" id="3.40.50.1390">
    <property type="entry name" value="Resolvase, N-terminal catalytic domain"/>
    <property type="match status" value="1"/>
</dbReference>
<dbReference type="PANTHER" id="PTHR30461">
    <property type="entry name" value="DNA-INVERTASE FROM LAMBDOID PROPHAGE"/>
    <property type="match status" value="1"/>
</dbReference>
<dbReference type="Pfam" id="PF00239">
    <property type="entry name" value="Resolvase"/>
    <property type="match status" value="1"/>
</dbReference>
<dbReference type="STRING" id="1891926.Fuma_05388"/>
<keyword evidence="1" id="KW-0229">DNA integration</keyword>
<dbReference type="PROSITE" id="PS51736">
    <property type="entry name" value="RECOMBINASES_3"/>
    <property type="match status" value="1"/>
</dbReference>
<dbReference type="RefSeq" id="WP_077026841.1">
    <property type="nucleotide sequence ID" value="NZ_CP017641.1"/>
</dbReference>
<keyword evidence="3" id="KW-0233">DNA recombination</keyword>
<evidence type="ECO:0000256" key="4">
    <source>
        <dbReference type="PIRSR" id="PIRSR606118-50"/>
    </source>
</evidence>
<proteinExistence type="predicted"/>
<dbReference type="InterPro" id="IPR006119">
    <property type="entry name" value="Resolv_N"/>
</dbReference>
<evidence type="ECO:0000259" key="6">
    <source>
        <dbReference type="PROSITE" id="PS51736"/>
    </source>
</evidence>
<dbReference type="SMART" id="SM00857">
    <property type="entry name" value="Resolvase"/>
    <property type="match status" value="1"/>
</dbReference>
<organism evidence="7 8">
    <name type="scientific">Fuerstiella marisgermanici</name>
    <dbReference type="NCBI Taxonomy" id="1891926"/>
    <lineage>
        <taxon>Bacteria</taxon>
        <taxon>Pseudomonadati</taxon>
        <taxon>Planctomycetota</taxon>
        <taxon>Planctomycetia</taxon>
        <taxon>Planctomycetales</taxon>
        <taxon>Planctomycetaceae</taxon>
        <taxon>Fuerstiella</taxon>
    </lineage>
</organism>
<feature type="active site" description="O-(5'-phospho-DNA)-serine intermediate" evidence="4 5">
    <location>
        <position position="11"/>
    </location>
</feature>